<evidence type="ECO:0000259" key="5">
    <source>
        <dbReference type="SMART" id="SM00478"/>
    </source>
</evidence>
<evidence type="ECO:0000313" key="6">
    <source>
        <dbReference type="EMBL" id="MBM6928122.1"/>
    </source>
</evidence>
<gene>
    <name evidence="6" type="ORF">H5985_02385</name>
</gene>
<dbReference type="Gene3D" id="1.10.340.30">
    <property type="entry name" value="Hypothetical protein, domain 2"/>
    <property type="match status" value="1"/>
</dbReference>
<dbReference type="SUPFAM" id="SSF48150">
    <property type="entry name" value="DNA-glycosylase"/>
    <property type="match status" value="1"/>
</dbReference>
<sequence length="223" mass="25739">MAERMPQSAFPDYWDKALNFLSDRDPVMKALIARYRHVPFRAHPSVLDSILRAIVGQQVSNTAAATVWTRLTEQKQGRWESFILISSTQSLIDLGLNTRKVAAMKEVAWRWVTGRWSEEKFRAMSDEEAITEIVRVKGLGPWSAMSVLIFALQRPDVFPETDFGIRVALIKNYLPHENIKTIIRSEAQSRVKLIADVWAPYRTVATWFLWRSLENTPFDKESE</sequence>
<dbReference type="PANTHER" id="PTHR43003:SF5">
    <property type="entry name" value="DNA-3-METHYLADENINE GLYCOSYLASE"/>
    <property type="match status" value="1"/>
</dbReference>
<keyword evidence="3" id="KW-0227">DNA damage</keyword>
<dbReference type="SMART" id="SM00478">
    <property type="entry name" value="ENDO3c"/>
    <property type="match status" value="1"/>
</dbReference>
<dbReference type="RefSeq" id="WP_205049723.1">
    <property type="nucleotide sequence ID" value="NZ_JACJKX010000003.1"/>
</dbReference>
<dbReference type="PANTHER" id="PTHR43003">
    <property type="entry name" value="DNA-3-METHYLADENINE GLYCOSYLASE"/>
    <property type="match status" value="1"/>
</dbReference>
<dbReference type="Proteomes" id="UP000777002">
    <property type="component" value="Unassembled WGS sequence"/>
</dbReference>
<dbReference type="EC" id="3.2.2.21" evidence="2"/>
<evidence type="ECO:0000256" key="4">
    <source>
        <dbReference type="ARBA" id="ARBA00023204"/>
    </source>
</evidence>
<keyword evidence="4" id="KW-0234">DNA repair</keyword>
<evidence type="ECO:0000256" key="2">
    <source>
        <dbReference type="ARBA" id="ARBA00012000"/>
    </source>
</evidence>
<reference evidence="6 7" key="1">
    <citation type="journal article" date="2021" name="Sci. Rep.">
        <title>The distribution of antibiotic resistance genes in chicken gut microbiota commensals.</title>
        <authorList>
            <person name="Juricova H."/>
            <person name="Matiasovicova J."/>
            <person name="Kubasova T."/>
            <person name="Cejkova D."/>
            <person name="Rychlik I."/>
        </authorList>
    </citation>
    <scope>NUCLEOTIDE SEQUENCE [LARGE SCALE GENOMIC DNA]</scope>
    <source>
        <strain evidence="6 7">An562</strain>
    </source>
</reference>
<evidence type="ECO:0000313" key="7">
    <source>
        <dbReference type="Proteomes" id="UP000777002"/>
    </source>
</evidence>
<proteinExistence type="predicted"/>
<feature type="domain" description="HhH-GPD" evidence="5">
    <location>
        <begin position="55"/>
        <end position="214"/>
    </location>
</feature>
<dbReference type="InterPro" id="IPR051912">
    <property type="entry name" value="Alkylbase_DNA_Glycosylase/TA"/>
</dbReference>
<evidence type="ECO:0000256" key="3">
    <source>
        <dbReference type="ARBA" id="ARBA00022763"/>
    </source>
</evidence>
<comment type="catalytic activity">
    <reaction evidence="1">
        <text>Hydrolysis of alkylated DNA, releasing 3-methyladenine, 3-methylguanine, 7-methylguanine and 7-methyladenine.</text>
        <dbReference type="EC" id="3.2.2.21"/>
    </reaction>
</comment>
<dbReference type="InterPro" id="IPR003265">
    <property type="entry name" value="HhH-GPD_domain"/>
</dbReference>
<name>A0ABS2GTE9_9BURK</name>
<protein>
    <recommendedName>
        <fullName evidence="2">DNA-3-methyladenine glycosylase II</fullName>
        <ecNumber evidence="2">3.2.2.21</ecNumber>
    </recommendedName>
</protein>
<dbReference type="Gene3D" id="1.10.1670.40">
    <property type="match status" value="1"/>
</dbReference>
<keyword evidence="7" id="KW-1185">Reference proteome</keyword>
<accession>A0ABS2GTE9</accession>
<comment type="caution">
    <text evidence="6">The sequence shown here is derived from an EMBL/GenBank/DDBJ whole genome shotgun (WGS) entry which is preliminary data.</text>
</comment>
<dbReference type="InterPro" id="IPR011257">
    <property type="entry name" value="DNA_glycosylase"/>
</dbReference>
<evidence type="ECO:0000256" key="1">
    <source>
        <dbReference type="ARBA" id="ARBA00000086"/>
    </source>
</evidence>
<dbReference type="EMBL" id="JACJKX010000003">
    <property type="protein sequence ID" value="MBM6928122.1"/>
    <property type="molecule type" value="Genomic_DNA"/>
</dbReference>
<organism evidence="6 7">
    <name type="scientific">Parasutterella secunda</name>
    <dbReference type="NCBI Taxonomy" id="626947"/>
    <lineage>
        <taxon>Bacteria</taxon>
        <taxon>Pseudomonadati</taxon>
        <taxon>Pseudomonadota</taxon>
        <taxon>Betaproteobacteria</taxon>
        <taxon>Burkholderiales</taxon>
        <taxon>Sutterellaceae</taxon>
        <taxon>Parasutterella</taxon>
    </lineage>
</organism>